<keyword evidence="3" id="KW-0238">DNA-binding</keyword>
<dbReference type="RefSeq" id="WP_190408680.1">
    <property type="nucleotide sequence ID" value="NZ_JACJRF010000039.1"/>
</dbReference>
<dbReference type="InterPro" id="IPR000055">
    <property type="entry name" value="Restrct_endonuc_typeI_TRD"/>
</dbReference>
<keyword evidence="6" id="KW-0378">Hydrolase</keyword>
<evidence type="ECO:0000259" key="5">
    <source>
        <dbReference type="Pfam" id="PF01420"/>
    </source>
</evidence>
<dbReference type="Gene3D" id="3.90.220.20">
    <property type="entry name" value="DNA methylase specificity domains"/>
    <property type="match status" value="1"/>
</dbReference>
<evidence type="ECO:0000256" key="3">
    <source>
        <dbReference type="ARBA" id="ARBA00023125"/>
    </source>
</evidence>
<comment type="caution">
    <text evidence="6">The sequence shown here is derived from an EMBL/GenBank/DDBJ whole genome shotgun (WGS) entry which is preliminary data.</text>
</comment>
<reference evidence="6 7" key="1">
    <citation type="journal article" date="2020" name="ISME J.">
        <title>Comparative genomics reveals insights into cyanobacterial evolution and habitat adaptation.</title>
        <authorList>
            <person name="Chen M.Y."/>
            <person name="Teng W.K."/>
            <person name="Zhao L."/>
            <person name="Hu C.X."/>
            <person name="Zhou Y.K."/>
            <person name="Han B.P."/>
            <person name="Song L.R."/>
            <person name="Shu W.S."/>
        </authorList>
    </citation>
    <scope>NUCLEOTIDE SEQUENCE [LARGE SCALE GENOMIC DNA]</scope>
    <source>
        <strain evidence="6 7">FACHB-260</strain>
    </source>
</reference>
<comment type="subunit">
    <text evidence="4">The methyltransferase is composed of M and S polypeptides.</text>
</comment>
<evidence type="ECO:0000256" key="4">
    <source>
        <dbReference type="ARBA" id="ARBA00038652"/>
    </source>
</evidence>
<proteinExistence type="inferred from homology"/>
<keyword evidence="2" id="KW-0680">Restriction system</keyword>
<dbReference type="SUPFAM" id="SSF116734">
    <property type="entry name" value="DNA methylase specificity domain"/>
    <property type="match status" value="1"/>
</dbReference>
<dbReference type="EMBL" id="JACJRF010000039">
    <property type="protein sequence ID" value="MBD2346259.1"/>
    <property type="molecule type" value="Genomic_DNA"/>
</dbReference>
<protein>
    <submittedName>
        <fullName evidence="6">Restriction endonuclease subunit S</fullName>
    </submittedName>
</protein>
<evidence type="ECO:0000256" key="2">
    <source>
        <dbReference type="ARBA" id="ARBA00022747"/>
    </source>
</evidence>
<dbReference type="PANTHER" id="PTHR43140">
    <property type="entry name" value="TYPE-1 RESTRICTION ENZYME ECOKI SPECIFICITY PROTEIN"/>
    <property type="match status" value="1"/>
</dbReference>
<keyword evidence="6" id="KW-0255">Endonuclease</keyword>
<evidence type="ECO:0000256" key="1">
    <source>
        <dbReference type="ARBA" id="ARBA00010923"/>
    </source>
</evidence>
<evidence type="ECO:0000313" key="6">
    <source>
        <dbReference type="EMBL" id="MBD2346259.1"/>
    </source>
</evidence>
<name>A0ABR8CV88_9NOST</name>
<dbReference type="Gene3D" id="1.10.287.1120">
    <property type="entry name" value="Bipartite methylase S protein"/>
    <property type="match status" value="1"/>
</dbReference>
<keyword evidence="6" id="KW-0540">Nuclease</keyword>
<dbReference type="InterPro" id="IPR051212">
    <property type="entry name" value="Type-I_RE_S_subunit"/>
</dbReference>
<dbReference type="PANTHER" id="PTHR43140:SF1">
    <property type="entry name" value="TYPE I RESTRICTION ENZYME ECOKI SPECIFICITY SUBUNIT"/>
    <property type="match status" value="1"/>
</dbReference>
<keyword evidence="7" id="KW-1185">Reference proteome</keyword>
<evidence type="ECO:0000313" key="7">
    <source>
        <dbReference type="Proteomes" id="UP000607281"/>
    </source>
</evidence>
<sequence>MPIKPSGIQWLGEIPAHWEILPMKKLCSVIKDGLHQTPPKVDEGVKFISTQHVRNRTIDINKATYISFEDYQAGHPKIAPIVGDVLITLVGSIGFAAILKEEHLPLSCTRHVGYVRPTEQILPEYLLNYIDSAIFKAWIDNNISQIAQPSIYLRVLATHTIPTPPLSEQEEIVACLDRESKQIDQAIAKAEKEIELIQEYRTTLISDAVTGKIDVRETSAVETTLTTAAI</sequence>
<dbReference type="Pfam" id="PF01420">
    <property type="entry name" value="Methylase_S"/>
    <property type="match status" value="1"/>
</dbReference>
<dbReference type="InterPro" id="IPR044946">
    <property type="entry name" value="Restrct_endonuc_typeI_TRD_sf"/>
</dbReference>
<dbReference type="GO" id="GO:0004519">
    <property type="term" value="F:endonuclease activity"/>
    <property type="evidence" value="ECO:0007669"/>
    <property type="project" value="UniProtKB-KW"/>
</dbReference>
<organism evidence="6 7">
    <name type="scientific">Anabaena subtropica FACHB-260</name>
    <dbReference type="NCBI Taxonomy" id="2692884"/>
    <lineage>
        <taxon>Bacteria</taxon>
        <taxon>Bacillati</taxon>
        <taxon>Cyanobacteriota</taxon>
        <taxon>Cyanophyceae</taxon>
        <taxon>Nostocales</taxon>
        <taxon>Nostocaceae</taxon>
        <taxon>Anabaena</taxon>
    </lineage>
</organism>
<feature type="domain" description="Type I restriction modification DNA specificity" evidence="5">
    <location>
        <begin position="18"/>
        <end position="193"/>
    </location>
</feature>
<comment type="similarity">
    <text evidence="1">Belongs to the type-I restriction system S methylase family.</text>
</comment>
<gene>
    <name evidence="6" type="ORF">H6G18_19215</name>
</gene>
<dbReference type="Proteomes" id="UP000607281">
    <property type="component" value="Unassembled WGS sequence"/>
</dbReference>
<accession>A0ABR8CV88</accession>